<protein>
    <submittedName>
        <fullName evidence="1">Uncharacterized protein</fullName>
    </submittedName>
</protein>
<dbReference type="AlphaFoldDB" id="A0A402CLR1"/>
<keyword evidence="2" id="KW-1185">Reference proteome</keyword>
<proteinExistence type="predicted"/>
<gene>
    <name evidence="1" type="ORF">Rhow_009011</name>
</gene>
<organism evidence="1 2">
    <name type="scientific">Rhodococcus wratislaviensis</name>
    <name type="common">Tsukamurella wratislaviensis</name>
    <dbReference type="NCBI Taxonomy" id="44752"/>
    <lineage>
        <taxon>Bacteria</taxon>
        <taxon>Bacillati</taxon>
        <taxon>Actinomycetota</taxon>
        <taxon>Actinomycetes</taxon>
        <taxon>Mycobacteriales</taxon>
        <taxon>Nocardiaceae</taxon>
        <taxon>Rhodococcus</taxon>
    </lineage>
</organism>
<reference evidence="1 2" key="1">
    <citation type="submission" date="2018-11" db="EMBL/GenBank/DDBJ databases">
        <title>Microbial catabolism of amino acid.</title>
        <authorList>
            <person name="Hibi M."/>
            <person name="Ogawa J."/>
        </authorList>
    </citation>
    <scope>NUCLEOTIDE SEQUENCE [LARGE SCALE GENOMIC DNA]</scope>
    <source>
        <strain evidence="1 2">C31-06</strain>
    </source>
</reference>
<dbReference type="Proteomes" id="UP000287519">
    <property type="component" value="Unassembled WGS sequence"/>
</dbReference>
<dbReference type="RefSeq" id="WP_124396150.1">
    <property type="nucleotide sequence ID" value="NZ_BHYM01000098.1"/>
</dbReference>
<name>A0A402CLR1_RHOWR</name>
<dbReference type="EMBL" id="BHYM01000098">
    <property type="protein sequence ID" value="GCE44590.1"/>
    <property type="molecule type" value="Genomic_DNA"/>
</dbReference>
<evidence type="ECO:0000313" key="1">
    <source>
        <dbReference type="EMBL" id="GCE44590.1"/>
    </source>
</evidence>
<accession>A0A402CLR1</accession>
<comment type="caution">
    <text evidence="1">The sequence shown here is derived from an EMBL/GenBank/DDBJ whole genome shotgun (WGS) entry which is preliminary data.</text>
</comment>
<sequence>MPTLILHTVVALFVLLHRDRWGAAARRMIRHVAYARIALRYVQACADSAEGDGSASASRDSPDR</sequence>
<evidence type="ECO:0000313" key="2">
    <source>
        <dbReference type="Proteomes" id="UP000287519"/>
    </source>
</evidence>